<comment type="caution">
    <text evidence="3">The sequence shown here is derived from an EMBL/GenBank/DDBJ whole genome shotgun (WGS) entry which is preliminary data.</text>
</comment>
<dbReference type="Proteomes" id="UP000184267">
    <property type="component" value="Unassembled WGS sequence"/>
</dbReference>
<dbReference type="Gene3D" id="3.40.50.720">
    <property type="entry name" value="NAD(P)-binding Rossmann-like Domain"/>
    <property type="match status" value="1"/>
</dbReference>
<evidence type="ECO:0008006" key="5">
    <source>
        <dbReference type="Google" id="ProtNLM"/>
    </source>
</evidence>
<dbReference type="Pfam" id="PF00106">
    <property type="entry name" value="adh_short"/>
    <property type="match status" value="1"/>
</dbReference>
<dbReference type="OrthoDB" id="1274115at2759"/>
<keyword evidence="2" id="KW-0560">Oxidoreductase</keyword>
<evidence type="ECO:0000256" key="2">
    <source>
        <dbReference type="ARBA" id="ARBA00023002"/>
    </source>
</evidence>
<dbReference type="PANTHER" id="PTHR43976">
    <property type="entry name" value="SHORT CHAIN DEHYDROGENASE"/>
    <property type="match status" value="1"/>
</dbReference>
<comment type="similarity">
    <text evidence="1">Belongs to the short-chain dehydrogenases/reductases (SDR) family.</text>
</comment>
<dbReference type="InterPro" id="IPR036291">
    <property type="entry name" value="NAD(P)-bd_dom_sf"/>
</dbReference>
<proteinExistence type="inferred from homology"/>
<dbReference type="InterPro" id="IPR051911">
    <property type="entry name" value="SDR_oxidoreductase"/>
</dbReference>
<evidence type="ECO:0000313" key="3">
    <source>
        <dbReference type="EMBL" id="OJT10627.1"/>
    </source>
</evidence>
<dbReference type="GO" id="GO:0016491">
    <property type="term" value="F:oxidoreductase activity"/>
    <property type="evidence" value="ECO:0007669"/>
    <property type="project" value="UniProtKB-KW"/>
</dbReference>
<dbReference type="PANTHER" id="PTHR43976:SF16">
    <property type="entry name" value="SHORT-CHAIN DEHYDROGENASE_REDUCTASE FAMILY PROTEIN"/>
    <property type="match status" value="1"/>
</dbReference>
<name>A0A1M2VSR0_TRAPU</name>
<accession>A0A1M2VSR0</accession>
<dbReference type="PRINTS" id="PR00081">
    <property type="entry name" value="GDHRDH"/>
</dbReference>
<dbReference type="InterPro" id="IPR002347">
    <property type="entry name" value="SDR_fam"/>
</dbReference>
<sequence>MSSSRVWLITGSSSGFGRETVVQALESGDKVVATLRKPAVLDDLAKKYPADRLRVIKLDVTKLADIDAAFMQAKAAFGRVDIVFNNAGYVAVGESEAMPDDVARQQFEVNFWGAVHVSQRAVRFFREENKPQGGLLLQNSSASGLTGVPV</sequence>
<keyword evidence="4" id="KW-1185">Reference proteome</keyword>
<dbReference type="OMA" id="RCSTRTF"/>
<dbReference type="STRING" id="154538.A0A1M2VSR0"/>
<dbReference type="EMBL" id="MNAD01000764">
    <property type="protein sequence ID" value="OJT10627.1"/>
    <property type="molecule type" value="Genomic_DNA"/>
</dbReference>
<evidence type="ECO:0000256" key="1">
    <source>
        <dbReference type="ARBA" id="ARBA00006484"/>
    </source>
</evidence>
<evidence type="ECO:0000313" key="4">
    <source>
        <dbReference type="Proteomes" id="UP000184267"/>
    </source>
</evidence>
<dbReference type="AlphaFoldDB" id="A0A1M2VSR0"/>
<protein>
    <recommendedName>
        <fullName evidence="5">NAD(P)-binding protein</fullName>
    </recommendedName>
</protein>
<organism evidence="3 4">
    <name type="scientific">Trametes pubescens</name>
    <name type="common">White-rot fungus</name>
    <dbReference type="NCBI Taxonomy" id="154538"/>
    <lineage>
        <taxon>Eukaryota</taxon>
        <taxon>Fungi</taxon>
        <taxon>Dikarya</taxon>
        <taxon>Basidiomycota</taxon>
        <taxon>Agaricomycotina</taxon>
        <taxon>Agaricomycetes</taxon>
        <taxon>Polyporales</taxon>
        <taxon>Polyporaceae</taxon>
        <taxon>Trametes</taxon>
    </lineage>
</organism>
<gene>
    <name evidence="3" type="ORF">TRAPUB_12875</name>
</gene>
<reference evidence="3 4" key="1">
    <citation type="submission" date="2016-10" db="EMBL/GenBank/DDBJ databases">
        <title>Genome sequence of the basidiomycete white-rot fungus Trametes pubescens.</title>
        <authorList>
            <person name="Makela M.R."/>
            <person name="Granchi Z."/>
            <person name="Peng M."/>
            <person name="De Vries R.P."/>
            <person name="Grigoriev I."/>
            <person name="Riley R."/>
            <person name="Hilden K."/>
        </authorList>
    </citation>
    <scope>NUCLEOTIDE SEQUENCE [LARGE SCALE GENOMIC DNA]</scope>
    <source>
        <strain evidence="3 4">FBCC735</strain>
    </source>
</reference>
<dbReference type="SUPFAM" id="SSF51735">
    <property type="entry name" value="NAD(P)-binding Rossmann-fold domains"/>
    <property type="match status" value="1"/>
</dbReference>